<sequence length="93" mass="9761">MEQLKFNSAIDGSVDSETTCSATTMTETPPKPTYAPPKPAVGADDKNTAADNSEAQNPKVRNPEASAHKEPAEKLAQKDGDANVSAEENCAVE</sequence>
<accession>A0A183A878</accession>
<dbReference type="Proteomes" id="UP000272942">
    <property type="component" value="Unassembled WGS sequence"/>
</dbReference>
<evidence type="ECO:0000313" key="2">
    <source>
        <dbReference type="EMBL" id="VDP68600.1"/>
    </source>
</evidence>
<reference evidence="2 3" key="2">
    <citation type="submission" date="2018-11" db="EMBL/GenBank/DDBJ databases">
        <authorList>
            <consortium name="Pathogen Informatics"/>
        </authorList>
    </citation>
    <scope>NUCLEOTIDE SEQUENCE [LARGE SCALE GENOMIC DNA]</scope>
    <source>
        <strain evidence="2 3">Egypt</strain>
    </source>
</reference>
<feature type="region of interest" description="Disordered" evidence="1">
    <location>
        <begin position="1"/>
        <end position="93"/>
    </location>
</feature>
<feature type="compositionally biased region" description="Basic and acidic residues" evidence="1">
    <location>
        <begin position="66"/>
        <end position="81"/>
    </location>
</feature>
<evidence type="ECO:0000313" key="4">
    <source>
        <dbReference type="WBParaSite" id="ECPE_0000316601-mRNA-1"/>
    </source>
</evidence>
<dbReference type="EMBL" id="UZAN01040142">
    <property type="protein sequence ID" value="VDP68600.1"/>
    <property type="molecule type" value="Genomic_DNA"/>
</dbReference>
<evidence type="ECO:0000313" key="3">
    <source>
        <dbReference type="Proteomes" id="UP000272942"/>
    </source>
</evidence>
<keyword evidence="3" id="KW-1185">Reference proteome</keyword>
<gene>
    <name evidence="2" type="ORF">ECPE_LOCUS3163</name>
</gene>
<protein>
    <submittedName>
        <fullName evidence="4">Fibrous sheath CABYR-binding protein-like</fullName>
    </submittedName>
</protein>
<reference evidence="4" key="1">
    <citation type="submission" date="2016-06" db="UniProtKB">
        <authorList>
            <consortium name="WormBaseParasite"/>
        </authorList>
    </citation>
    <scope>IDENTIFICATION</scope>
</reference>
<feature type="compositionally biased region" description="Low complexity" evidence="1">
    <location>
        <begin position="16"/>
        <end position="28"/>
    </location>
</feature>
<proteinExistence type="predicted"/>
<feature type="compositionally biased region" description="Pro residues" evidence="1">
    <location>
        <begin position="29"/>
        <end position="39"/>
    </location>
</feature>
<evidence type="ECO:0000256" key="1">
    <source>
        <dbReference type="SAM" id="MobiDB-lite"/>
    </source>
</evidence>
<organism evidence="4">
    <name type="scientific">Echinostoma caproni</name>
    <dbReference type="NCBI Taxonomy" id="27848"/>
    <lineage>
        <taxon>Eukaryota</taxon>
        <taxon>Metazoa</taxon>
        <taxon>Spiralia</taxon>
        <taxon>Lophotrochozoa</taxon>
        <taxon>Platyhelminthes</taxon>
        <taxon>Trematoda</taxon>
        <taxon>Digenea</taxon>
        <taxon>Plagiorchiida</taxon>
        <taxon>Echinostomata</taxon>
        <taxon>Echinostomatoidea</taxon>
        <taxon>Echinostomatidae</taxon>
        <taxon>Echinostoma</taxon>
    </lineage>
</organism>
<dbReference type="AlphaFoldDB" id="A0A183A878"/>
<dbReference type="WBParaSite" id="ECPE_0000316601-mRNA-1">
    <property type="protein sequence ID" value="ECPE_0000316601-mRNA-1"/>
    <property type="gene ID" value="ECPE_0000316601"/>
</dbReference>
<name>A0A183A878_9TREM</name>